<name>A0A2G5P7U9_9MYCO</name>
<dbReference type="RefSeq" id="WP_090590145.1">
    <property type="nucleotide sequence ID" value="NZ_CP104302.1"/>
</dbReference>
<evidence type="ECO:0000313" key="2">
    <source>
        <dbReference type="Proteomes" id="UP000230551"/>
    </source>
</evidence>
<accession>A0A2G5P7U9</accession>
<comment type="caution">
    <text evidence="1">The sequence shown here is derived from an EMBL/GenBank/DDBJ whole genome shotgun (WGS) entry which is preliminary data.</text>
</comment>
<protein>
    <submittedName>
        <fullName evidence="1">Uncharacterized protein</fullName>
    </submittedName>
</protein>
<sequence>MDDIARTGPITVTPFVAWPGAVIVRWRHYEPLLYGVLRNRIPIPLRHWDTGHNGWVVSPEAVPLLREGLEPWGDAVIWGRMDGEPKTERKKKKR</sequence>
<reference evidence="1 2" key="1">
    <citation type="journal article" date="2017" name="Infect. Genet. Evol.">
        <title>The new phylogeny of the genus Mycobacterium: The old and the news.</title>
        <authorList>
            <person name="Tortoli E."/>
            <person name="Fedrizzi T."/>
            <person name="Meehan C.J."/>
            <person name="Trovato A."/>
            <person name="Grottola A."/>
            <person name="Giacobazzi E."/>
            <person name="Serpini G.F."/>
            <person name="Tagliazucchi S."/>
            <person name="Fabio A."/>
            <person name="Bettua C."/>
            <person name="Bertorelli R."/>
            <person name="Frascaro F."/>
            <person name="De Sanctis V."/>
            <person name="Pecorari M."/>
            <person name="Jousson O."/>
            <person name="Segata N."/>
            <person name="Cirillo D.M."/>
        </authorList>
    </citation>
    <scope>NUCLEOTIDE SEQUENCE [LARGE SCALE GENOMIC DNA]</scope>
    <source>
        <strain evidence="1 2">CIP1034565</strain>
    </source>
</reference>
<evidence type="ECO:0000313" key="1">
    <source>
        <dbReference type="EMBL" id="PIB74432.1"/>
    </source>
</evidence>
<dbReference type="EMBL" id="PDCN02000017">
    <property type="protein sequence ID" value="PIB74432.1"/>
    <property type="molecule type" value="Genomic_DNA"/>
</dbReference>
<dbReference type="AlphaFoldDB" id="A0A2G5P7U9"/>
<keyword evidence="2" id="KW-1185">Reference proteome</keyword>
<proteinExistence type="predicted"/>
<organism evidence="1 2">
    <name type="scientific">Mycolicibacterium brumae</name>
    <dbReference type="NCBI Taxonomy" id="85968"/>
    <lineage>
        <taxon>Bacteria</taxon>
        <taxon>Bacillati</taxon>
        <taxon>Actinomycetota</taxon>
        <taxon>Actinomycetes</taxon>
        <taxon>Mycobacteriales</taxon>
        <taxon>Mycobacteriaceae</taxon>
        <taxon>Mycolicibacterium</taxon>
    </lineage>
</organism>
<dbReference type="STRING" id="85968.GCA_900073015_02736"/>
<gene>
    <name evidence="1" type="ORF">CQY22_013265</name>
</gene>
<dbReference type="Proteomes" id="UP000230551">
    <property type="component" value="Unassembled WGS sequence"/>
</dbReference>